<dbReference type="Gene3D" id="3.40.190.10">
    <property type="entry name" value="Periplasmic binding protein-like II"/>
    <property type="match status" value="1"/>
</dbReference>
<organism evidence="7 8">
    <name type="scientific">Tenacibaculum larymnensis</name>
    <dbReference type="NCBI Taxonomy" id="2878201"/>
    <lineage>
        <taxon>Bacteria</taxon>
        <taxon>Pseudomonadati</taxon>
        <taxon>Bacteroidota</taxon>
        <taxon>Flavobacteriia</taxon>
        <taxon>Flavobacteriales</taxon>
        <taxon>Flavobacteriaceae</taxon>
        <taxon>Tenacibaculum</taxon>
    </lineage>
</organism>
<keyword evidence="3" id="KW-0813">Transport</keyword>
<comment type="caution">
    <text evidence="7">The sequence shown here is derived from an EMBL/GenBank/DDBJ whole genome shotgun (WGS) entry which is preliminary data.</text>
</comment>
<feature type="region of interest" description="Disordered" evidence="5">
    <location>
        <begin position="1"/>
        <end position="22"/>
    </location>
</feature>
<reference evidence="7" key="1">
    <citation type="submission" date="2021-09" db="EMBL/GenBank/DDBJ databases">
        <authorList>
            <person name="Smyrli M."/>
        </authorList>
    </citation>
    <scope>NUCLEOTIDE SEQUENCE</scope>
    <source>
        <strain evidence="7">LAR25</strain>
    </source>
</reference>
<dbReference type="PANTHER" id="PTHR30290:SF10">
    <property type="entry name" value="PERIPLASMIC OLIGOPEPTIDE-BINDING PROTEIN-RELATED"/>
    <property type="match status" value="1"/>
</dbReference>
<dbReference type="CDD" id="cd00995">
    <property type="entry name" value="PBP2_NikA_DppA_OppA_like"/>
    <property type="match status" value="1"/>
</dbReference>
<dbReference type="GO" id="GO:0015833">
    <property type="term" value="P:peptide transport"/>
    <property type="evidence" value="ECO:0007669"/>
    <property type="project" value="TreeGrafter"/>
</dbReference>
<evidence type="ECO:0000259" key="6">
    <source>
        <dbReference type="Pfam" id="PF00496"/>
    </source>
</evidence>
<protein>
    <submittedName>
        <fullName evidence="7">ABC transporter substrate-binding protein</fullName>
    </submittedName>
</protein>
<dbReference type="Pfam" id="PF00496">
    <property type="entry name" value="SBP_bac_5"/>
    <property type="match status" value="1"/>
</dbReference>
<dbReference type="RefSeq" id="WP_274641368.1">
    <property type="nucleotide sequence ID" value="NZ_JAIWJY010000016.1"/>
</dbReference>
<evidence type="ECO:0000256" key="4">
    <source>
        <dbReference type="ARBA" id="ARBA00022729"/>
    </source>
</evidence>
<evidence type="ECO:0000256" key="1">
    <source>
        <dbReference type="ARBA" id="ARBA00004196"/>
    </source>
</evidence>
<comment type="subcellular location">
    <subcellularLocation>
        <location evidence="1">Cell envelope</location>
    </subcellularLocation>
</comment>
<dbReference type="Proteomes" id="UP001149303">
    <property type="component" value="Unassembled WGS sequence"/>
</dbReference>
<evidence type="ECO:0000256" key="5">
    <source>
        <dbReference type="SAM" id="MobiDB-lite"/>
    </source>
</evidence>
<evidence type="ECO:0000313" key="8">
    <source>
        <dbReference type="Proteomes" id="UP001149303"/>
    </source>
</evidence>
<dbReference type="Gene3D" id="3.10.105.10">
    <property type="entry name" value="Dipeptide-binding Protein, Domain 3"/>
    <property type="match status" value="1"/>
</dbReference>
<dbReference type="SUPFAM" id="SSF53850">
    <property type="entry name" value="Periplasmic binding protein-like II"/>
    <property type="match status" value="1"/>
</dbReference>
<proteinExistence type="inferred from homology"/>
<sequence length="562" mass="64991">MGLKNREEKIEERKERREKRGSRKRQFECSRELLPFVLYFLFFITSCGKKTSTFNDSQVFRYNEHSNITSLDPAFAKDQRNIWAVNQLYNGLVELDDSLQVQPSIAKNWTISEDGKTYQFHLRNDVLFHKHELFGKDSTRNVIAKDFEYSFNRLLDKNVASPGGWVLQNVANFKAKSDSVFTINLKQPFPPFLGLLAMKYCSVVPKEAVDYFGNEFRANPIGTGPFHFKLWVENTKLVLRKNPLFFEKDENGNQLPYLEAVAVTFLPDKQSEFLQFIQGNIDFMKSLDASYKDDILNTDGTLKEKYVSKINMKTGAYLNTEYLGIYLDGEEEHPTKSKLIRQAINFGFDREKMIKFLRNGIGSPATSGFIPKGLPSFNNQQGYSYKPEEAKKLVAQYKEETGDENPQIAITTNSNYLDLCEFIQRELQKIGIVTKVDVIPPSTLRQGKANGKLPIFRASWIADYPDAENYVSLFYSKNFTPNGPNYTHFKNEFFDRLYEQSIKEINVKKRYKLYQKMDSIIIAEAPIVPLYYDEVIRFTQKNVSGLGINPIDLLNLKRVQKN</sequence>
<evidence type="ECO:0000256" key="3">
    <source>
        <dbReference type="ARBA" id="ARBA00022448"/>
    </source>
</evidence>
<gene>
    <name evidence="7" type="ORF">LCI24_16525</name>
</gene>
<accession>A0A9X4IN69</accession>
<dbReference type="PANTHER" id="PTHR30290">
    <property type="entry name" value="PERIPLASMIC BINDING COMPONENT OF ABC TRANSPORTER"/>
    <property type="match status" value="1"/>
</dbReference>
<feature type="domain" description="Solute-binding protein family 5" evidence="6">
    <location>
        <begin position="100"/>
        <end position="478"/>
    </location>
</feature>
<dbReference type="Gene3D" id="3.90.76.10">
    <property type="entry name" value="Dipeptide-binding Protein, Domain 1"/>
    <property type="match status" value="1"/>
</dbReference>
<dbReference type="InterPro" id="IPR000914">
    <property type="entry name" value="SBP_5_dom"/>
</dbReference>
<keyword evidence="4" id="KW-0732">Signal</keyword>
<name>A0A9X4IN69_9FLAO</name>
<dbReference type="GO" id="GO:0043190">
    <property type="term" value="C:ATP-binding cassette (ABC) transporter complex"/>
    <property type="evidence" value="ECO:0007669"/>
    <property type="project" value="InterPro"/>
</dbReference>
<dbReference type="GO" id="GO:1904680">
    <property type="term" value="F:peptide transmembrane transporter activity"/>
    <property type="evidence" value="ECO:0007669"/>
    <property type="project" value="TreeGrafter"/>
</dbReference>
<evidence type="ECO:0000256" key="2">
    <source>
        <dbReference type="ARBA" id="ARBA00005695"/>
    </source>
</evidence>
<dbReference type="PIRSF" id="PIRSF002741">
    <property type="entry name" value="MppA"/>
    <property type="match status" value="1"/>
</dbReference>
<feature type="compositionally biased region" description="Basic and acidic residues" evidence="5">
    <location>
        <begin position="1"/>
        <end position="15"/>
    </location>
</feature>
<dbReference type="InterPro" id="IPR039424">
    <property type="entry name" value="SBP_5"/>
</dbReference>
<dbReference type="AlphaFoldDB" id="A0A9X4IN69"/>
<dbReference type="GO" id="GO:0030288">
    <property type="term" value="C:outer membrane-bounded periplasmic space"/>
    <property type="evidence" value="ECO:0007669"/>
    <property type="project" value="UniProtKB-ARBA"/>
</dbReference>
<dbReference type="InterPro" id="IPR030678">
    <property type="entry name" value="Peptide/Ni-bd"/>
</dbReference>
<comment type="similarity">
    <text evidence="2">Belongs to the bacterial solute-binding protein 5 family.</text>
</comment>
<keyword evidence="8" id="KW-1185">Reference proteome</keyword>
<evidence type="ECO:0000313" key="7">
    <source>
        <dbReference type="EMBL" id="MDE1208403.1"/>
    </source>
</evidence>
<dbReference type="EMBL" id="JAIWJY010000016">
    <property type="protein sequence ID" value="MDE1208403.1"/>
    <property type="molecule type" value="Genomic_DNA"/>
</dbReference>